<dbReference type="Proteomes" id="UP001645859">
    <property type="component" value="Unassembled WGS sequence"/>
</dbReference>
<protein>
    <recommendedName>
        <fullName evidence="3">DNA-directed RNA polymerase subunit beta</fullName>
    </recommendedName>
</protein>
<keyword evidence="2" id="KW-1185">Reference proteome</keyword>
<dbReference type="EMBL" id="QYAC01000002">
    <property type="protein sequence ID" value="MBL3678772.1"/>
    <property type="molecule type" value="Genomic_DNA"/>
</dbReference>
<gene>
    <name evidence="1" type="ORF">D3230_05610</name>
</gene>
<organism evidence="1 2">
    <name type="scientific">Leucobacter chromiireducens subsp. solipictus</name>
    <dbReference type="NCBI Taxonomy" id="398235"/>
    <lineage>
        <taxon>Bacteria</taxon>
        <taxon>Bacillati</taxon>
        <taxon>Actinomycetota</taxon>
        <taxon>Actinomycetes</taxon>
        <taxon>Micrococcales</taxon>
        <taxon>Microbacteriaceae</taxon>
        <taxon>Leucobacter</taxon>
    </lineage>
</organism>
<evidence type="ECO:0008006" key="3">
    <source>
        <dbReference type="Google" id="ProtNLM"/>
    </source>
</evidence>
<name>A0ABS1SEN9_9MICO</name>
<sequence>MRPVLQPATQFDWVVGADEAGTAHRVAQETSWALLDRVRGGADPEVVERVVRLASGDGLHDVAELWASQSAHALAGVLWRLYLLRRVVDADPEGAAEQFRRGAEAAAATIDPVVAGAADPVSPAAIGELCDTILRGVFAGDLGAALDRAASYCRVMALGAAELADTRDDLDDAHAAELTTRALRYSTFAHELQGGARRWRDGTLA</sequence>
<comment type="caution">
    <text evidence="1">The sequence shown here is derived from an EMBL/GenBank/DDBJ whole genome shotgun (WGS) entry which is preliminary data.</text>
</comment>
<proteinExistence type="predicted"/>
<reference evidence="1 2" key="1">
    <citation type="submission" date="2018-09" db="EMBL/GenBank/DDBJ databases">
        <title>Comparative genomics of Leucobacter spp.</title>
        <authorList>
            <person name="Reis A.C."/>
            <person name="Kolvenbach B.A."/>
            <person name="Corvini P.F.X."/>
            <person name="Nunes O.C."/>
        </authorList>
    </citation>
    <scope>NUCLEOTIDE SEQUENCE [LARGE SCALE GENOMIC DNA]</scope>
    <source>
        <strain evidence="1 2">TAN 31504</strain>
    </source>
</reference>
<accession>A0ABS1SEN9</accession>
<evidence type="ECO:0000313" key="1">
    <source>
        <dbReference type="EMBL" id="MBL3678772.1"/>
    </source>
</evidence>
<evidence type="ECO:0000313" key="2">
    <source>
        <dbReference type="Proteomes" id="UP001645859"/>
    </source>
</evidence>